<reference evidence="1" key="1">
    <citation type="journal article" date="2014" name="Int. J. Syst. Evol. Microbiol.">
        <title>Complete genome sequence of Corynebacterium casei LMG S-19264T (=DSM 44701T), isolated from a smear-ripened cheese.</title>
        <authorList>
            <consortium name="US DOE Joint Genome Institute (JGI-PGF)"/>
            <person name="Walter F."/>
            <person name="Albersmeier A."/>
            <person name="Kalinowski J."/>
            <person name="Ruckert C."/>
        </authorList>
    </citation>
    <scope>NUCLEOTIDE SEQUENCE</scope>
    <source>
        <strain evidence="1">JCM 3035</strain>
    </source>
</reference>
<dbReference type="EMBL" id="BMPQ01000008">
    <property type="protein sequence ID" value="GGK72338.1"/>
    <property type="molecule type" value="Genomic_DNA"/>
</dbReference>
<keyword evidence="2" id="KW-1185">Reference proteome</keyword>
<proteinExistence type="predicted"/>
<comment type="caution">
    <text evidence="1">The sequence shown here is derived from an EMBL/GenBank/DDBJ whole genome shotgun (WGS) entry which is preliminary data.</text>
</comment>
<evidence type="ECO:0000313" key="2">
    <source>
        <dbReference type="Proteomes" id="UP000637788"/>
    </source>
</evidence>
<name>A0A917QWA4_9ACTN</name>
<protein>
    <submittedName>
        <fullName evidence="1">Uncharacterized protein</fullName>
    </submittedName>
</protein>
<accession>A0A917QWA4</accession>
<dbReference type="Proteomes" id="UP000637788">
    <property type="component" value="Unassembled WGS sequence"/>
</dbReference>
<sequence length="96" mass="10426">MAPHDVVALAFQQNAAAGKLDPEATADENQQGRAFLTPHPLRSLVTTRVDTPLDLHRVAPARIPLALEVSEQPPAVKRRVPARIAHVHAVVHVAER</sequence>
<reference evidence="1" key="2">
    <citation type="submission" date="2020-09" db="EMBL/GenBank/DDBJ databases">
        <authorList>
            <person name="Sun Q."/>
            <person name="Ohkuma M."/>
        </authorList>
    </citation>
    <scope>NUCLEOTIDE SEQUENCE</scope>
    <source>
        <strain evidence="1">JCM 3035</strain>
    </source>
</reference>
<organism evidence="1 2">
    <name type="scientific">Streptomyces flaveus</name>
    <dbReference type="NCBI Taxonomy" id="66370"/>
    <lineage>
        <taxon>Bacteria</taxon>
        <taxon>Bacillati</taxon>
        <taxon>Actinomycetota</taxon>
        <taxon>Actinomycetes</taxon>
        <taxon>Kitasatosporales</taxon>
        <taxon>Streptomycetaceae</taxon>
        <taxon>Streptomyces</taxon>
        <taxon>Streptomyces aurantiacus group</taxon>
    </lineage>
</organism>
<gene>
    <name evidence="1" type="ORF">GCM10010094_36760</name>
</gene>
<evidence type="ECO:0000313" key="1">
    <source>
        <dbReference type="EMBL" id="GGK72338.1"/>
    </source>
</evidence>
<dbReference type="AlphaFoldDB" id="A0A917QWA4"/>